<organism evidence="2 3">
    <name type="scientific">Caenorhabditis angaria</name>
    <dbReference type="NCBI Taxonomy" id="860376"/>
    <lineage>
        <taxon>Eukaryota</taxon>
        <taxon>Metazoa</taxon>
        <taxon>Ecdysozoa</taxon>
        <taxon>Nematoda</taxon>
        <taxon>Chromadorea</taxon>
        <taxon>Rhabditida</taxon>
        <taxon>Rhabditina</taxon>
        <taxon>Rhabditomorpha</taxon>
        <taxon>Rhabditoidea</taxon>
        <taxon>Rhabditidae</taxon>
        <taxon>Peloderinae</taxon>
        <taxon>Caenorhabditis</taxon>
    </lineage>
</organism>
<feature type="chain" id="PRO_5040366446" description="MD-2-related lipid-recognition domain-containing protein" evidence="1">
    <location>
        <begin position="24"/>
        <end position="169"/>
    </location>
</feature>
<name>A0A9P1MYV8_9PELO</name>
<feature type="signal peptide" evidence="1">
    <location>
        <begin position="1"/>
        <end position="23"/>
    </location>
</feature>
<proteinExistence type="predicted"/>
<reference evidence="2" key="1">
    <citation type="submission" date="2022-11" db="EMBL/GenBank/DDBJ databases">
        <authorList>
            <person name="Kikuchi T."/>
        </authorList>
    </citation>
    <scope>NUCLEOTIDE SEQUENCE</scope>
    <source>
        <strain evidence="2">PS1010</strain>
    </source>
</reference>
<keyword evidence="3" id="KW-1185">Reference proteome</keyword>
<protein>
    <recommendedName>
        <fullName evidence="4">MD-2-related lipid-recognition domain-containing protein</fullName>
    </recommendedName>
</protein>
<dbReference type="Proteomes" id="UP001152747">
    <property type="component" value="Unassembled WGS sequence"/>
</dbReference>
<comment type="caution">
    <text evidence="2">The sequence shown here is derived from an EMBL/GenBank/DDBJ whole genome shotgun (WGS) entry which is preliminary data.</text>
</comment>
<keyword evidence="1" id="KW-0732">Signal</keyword>
<gene>
    <name evidence="2" type="ORF">CAMP_LOCUS6495</name>
</gene>
<evidence type="ECO:0008006" key="4">
    <source>
        <dbReference type="Google" id="ProtNLM"/>
    </source>
</evidence>
<evidence type="ECO:0000256" key="1">
    <source>
        <dbReference type="SAM" id="SignalP"/>
    </source>
</evidence>
<evidence type="ECO:0000313" key="2">
    <source>
        <dbReference type="EMBL" id="CAI5443858.1"/>
    </source>
</evidence>
<sequence length="169" mass="19087">MILNVTFCYVTTVLLLLAGYCSSTRHVARKHVHHNVERVNLVPKTDPDAIEPPYMICIITGHIYCGGKPAAWLRPFLTSPEYPAQQISISVTHEDGRFKLSTTGYILLREPVQIEIRHVCPIPGVPFDDHCAVPYLTTSVTVDHRNKTDVYVDVNLEDHKMDTNSFCLL</sequence>
<accession>A0A9P1MYV8</accession>
<dbReference type="EMBL" id="CANHGI010000002">
    <property type="protein sequence ID" value="CAI5443858.1"/>
    <property type="molecule type" value="Genomic_DNA"/>
</dbReference>
<evidence type="ECO:0000313" key="3">
    <source>
        <dbReference type="Proteomes" id="UP001152747"/>
    </source>
</evidence>
<dbReference type="AlphaFoldDB" id="A0A9P1MYV8"/>